<dbReference type="CDD" id="cd22929">
    <property type="entry name" value="HFD_POLE4-like"/>
    <property type="match status" value="1"/>
</dbReference>
<sequence>MESSERNATINGIGNAEEDDGASGDGGAGNDDAGAYDGGIDEENAPENNAEASIEMDDVESITKKMISSDETEKKRSIDDDAESDEFGPLPTLPLKRARVPYFIFADEKRKEVTQEHQGEGVVAVAKVIGQLWSALEPTEKEVYEAQAVKEKERFVRDVQRLKDAGRLPVNSAVDAAQAWEDELIFPVARIRKICKLDPDVKGISKESALLIAKATELFCSKLGRECAIMAQMQNRRKLVPGDVVEVCSAKEAFMFLRPDIIDMTKAQQADAKLKETENGKEQRAASAGEANSERNNLDSYFGKTAR</sequence>
<evidence type="ECO:0000256" key="2">
    <source>
        <dbReference type="ARBA" id="ARBA00023242"/>
    </source>
</evidence>
<dbReference type="GO" id="GO:0003677">
    <property type="term" value="F:DNA binding"/>
    <property type="evidence" value="ECO:0007669"/>
    <property type="project" value="UniProtKB-UniRule"/>
</dbReference>
<feature type="compositionally biased region" description="Basic and acidic residues" evidence="4">
    <location>
        <begin position="272"/>
        <end position="284"/>
    </location>
</feature>
<dbReference type="InterPro" id="IPR036910">
    <property type="entry name" value="HMG_box_dom_sf"/>
</dbReference>
<keyword evidence="2 3" id="KW-0539">Nucleus</keyword>
<dbReference type="InterPro" id="IPR009071">
    <property type="entry name" value="HMG_box_dom"/>
</dbReference>
<dbReference type="PRINTS" id="PR00886">
    <property type="entry name" value="HIGHMOBLTY12"/>
</dbReference>
<name>A0ABD3RMZ8_9STRA</name>
<dbReference type="SMART" id="SM00398">
    <property type="entry name" value="HMG"/>
    <property type="match status" value="1"/>
</dbReference>
<dbReference type="Gene3D" id="1.10.30.10">
    <property type="entry name" value="High mobility group box domain"/>
    <property type="match status" value="1"/>
</dbReference>
<keyword evidence="7" id="KW-1185">Reference proteome</keyword>
<dbReference type="PANTHER" id="PTHR10252:SF54">
    <property type="entry name" value="CHROMATIN ACCESSIBILITY COMPLEX PROTEIN 1"/>
    <property type="match status" value="1"/>
</dbReference>
<keyword evidence="3" id="KW-0238">DNA-binding</keyword>
<accession>A0ABD3RMZ8</accession>
<dbReference type="InterPro" id="IPR009072">
    <property type="entry name" value="Histone-fold"/>
</dbReference>
<dbReference type="PROSITE" id="PS50118">
    <property type="entry name" value="HMG_BOX_2"/>
    <property type="match status" value="1"/>
</dbReference>
<dbReference type="GO" id="GO:0005634">
    <property type="term" value="C:nucleus"/>
    <property type="evidence" value="ECO:0007669"/>
    <property type="project" value="UniProtKB-SubCell"/>
</dbReference>
<feature type="compositionally biased region" description="Polar residues" evidence="4">
    <location>
        <begin position="1"/>
        <end position="12"/>
    </location>
</feature>
<feature type="region of interest" description="Disordered" evidence="4">
    <location>
        <begin position="1"/>
        <end position="90"/>
    </location>
</feature>
<feature type="compositionally biased region" description="Basic and acidic residues" evidence="4">
    <location>
        <begin position="61"/>
        <end position="79"/>
    </location>
</feature>
<dbReference type="Gene3D" id="1.10.20.10">
    <property type="entry name" value="Histone, subunit A"/>
    <property type="match status" value="1"/>
</dbReference>
<evidence type="ECO:0000256" key="1">
    <source>
        <dbReference type="ARBA" id="ARBA00004123"/>
    </source>
</evidence>
<comment type="subcellular location">
    <subcellularLocation>
        <location evidence="1">Nucleus</location>
    </subcellularLocation>
</comment>
<dbReference type="InterPro" id="IPR050568">
    <property type="entry name" value="Transcr_DNA_Rep_Reg"/>
</dbReference>
<comment type="caution">
    <text evidence="6">The sequence shown here is derived from an EMBL/GenBank/DDBJ whole genome shotgun (WGS) entry which is preliminary data.</text>
</comment>
<proteinExistence type="predicted"/>
<evidence type="ECO:0000259" key="5">
    <source>
        <dbReference type="PROSITE" id="PS50118"/>
    </source>
</evidence>
<evidence type="ECO:0000313" key="7">
    <source>
        <dbReference type="Proteomes" id="UP001530377"/>
    </source>
</evidence>
<dbReference type="EMBL" id="JALLPB020000223">
    <property type="protein sequence ID" value="KAL3811991.1"/>
    <property type="molecule type" value="Genomic_DNA"/>
</dbReference>
<dbReference type="PANTHER" id="PTHR10252">
    <property type="entry name" value="HISTONE-LIKE TRANSCRIPTION FACTOR CCAAT-RELATED"/>
    <property type="match status" value="1"/>
</dbReference>
<dbReference type="Proteomes" id="UP001530377">
    <property type="component" value="Unassembled WGS sequence"/>
</dbReference>
<evidence type="ECO:0000256" key="3">
    <source>
        <dbReference type="PROSITE-ProRule" id="PRU00267"/>
    </source>
</evidence>
<evidence type="ECO:0000313" key="6">
    <source>
        <dbReference type="EMBL" id="KAL3811991.1"/>
    </source>
</evidence>
<reference evidence="6 7" key="1">
    <citation type="submission" date="2024-10" db="EMBL/GenBank/DDBJ databases">
        <title>Updated reference genomes for cyclostephanoid diatoms.</title>
        <authorList>
            <person name="Roberts W.R."/>
            <person name="Alverson A.J."/>
        </authorList>
    </citation>
    <scope>NUCLEOTIDE SEQUENCE [LARGE SCALE GENOMIC DNA]</scope>
    <source>
        <strain evidence="6 7">AJA228-03</strain>
    </source>
</reference>
<feature type="DNA-binding region" description="HMG box" evidence="3">
    <location>
        <begin position="95"/>
        <end position="163"/>
    </location>
</feature>
<protein>
    <recommendedName>
        <fullName evidence="5">HMG box domain-containing protein</fullName>
    </recommendedName>
</protein>
<dbReference type="CDD" id="cd00084">
    <property type="entry name" value="HMG-box_SF"/>
    <property type="match status" value="1"/>
</dbReference>
<evidence type="ECO:0000256" key="4">
    <source>
        <dbReference type="SAM" id="MobiDB-lite"/>
    </source>
</evidence>
<organism evidence="6 7">
    <name type="scientific">Cyclostephanos tholiformis</name>
    <dbReference type="NCBI Taxonomy" id="382380"/>
    <lineage>
        <taxon>Eukaryota</taxon>
        <taxon>Sar</taxon>
        <taxon>Stramenopiles</taxon>
        <taxon>Ochrophyta</taxon>
        <taxon>Bacillariophyta</taxon>
        <taxon>Coscinodiscophyceae</taxon>
        <taxon>Thalassiosirophycidae</taxon>
        <taxon>Stephanodiscales</taxon>
        <taxon>Stephanodiscaceae</taxon>
        <taxon>Cyclostephanos</taxon>
    </lineage>
</organism>
<dbReference type="Pfam" id="PF00505">
    <property type="entry name" value="HMG_box"/>
    <property type="match status" value="1"/>
</dbReference>
<feature type="domain" description="HMG box" evidence="5">
    <location>
        <begin position="95"/>
        <end position="163"/>
    </location>
</feature>
<dbReference type="Pfam" id="PF00808">
    <property type="entry name" value="CBFD_NFYB_HMF"/>
    <property type="match status" value="1"/>
</dbReference>
<dbReference type="AlphaFoldDB" id="A0ABD3RMZ8"/>
<feature type="region of interest" description="Disordered" evidence="4">
    <location>
        <begin position="269"/>
        <end position="307"/>
    </location>
</feature>
<gene>
    <name evidence="6" type="ORF">ACHAXA_009609</name>
</gene>
<dbReference type="SUPFAM" id="SSF47113">
    <property type="entry name" value="Histone-fold"/>
    <property type="match status" value="1"/>
</dbReference>
<dbReference type="InterPro" id="IPR003958">
    <property type="entry name" value="CBFA_NFYB_domain"/>
</dbReference>
<dbReference type="SUPFAM" id="SSF47095">
    <property type="entry name" value="HMG-box"/>
    <property type="match status" value="1"/>
</dbReference>